<feature type="domain" description="Methyl-accepting transducer" evidence="5">
    <location>
        <begin position="320"/>
        <end position="542"/>
    </location>
</feature>
<keyword evidence="1 3" id="KW-0807">Transducer</keyword>
<comment type="similarity">
    <text evidence="2">Belongs to the methyl-accepting chemotaxis (MCP) protein family.</text>
</comment>
<dbReference type="PROSITE" id="PS50111">
    <property type="entry name" value="CHEMOTAXIS_TRANSDUC_2"/>
    <property type="match status" value="1"/>
</dbReference>
<evidence type="ECO:0000256" key="3">
    <source>
        <dbReference type="PROSITE-ProRule" id="PRU00284"/>
    </source>
</evidence>
<keyword evidence="4" id="KW-0812">Transmembrane</keyword>
<feature type="domain" description="HAMP" evidence="6">
    <location>
        <begin position="223"/>
        <end position="273"/>
    </location>
</feature>
<dbReference type="OrthoDB" id="2542987at2"/>
<dbReference type="CDD" id="cd06225">
    <property type="entry name" value="HAMP"/>
    <property type="match status" value="1"/>
</dbReference>
<dbReference type="Gene3D" id="6.10.340.10">
    <property type="match status" value="1"/>
</dbReference>
<evidence type="ECO:0000313" key="8">
    <source>
        <dbReference type="Proteomes" id="UP000006546"/>
    </source>
</evidence>
<keyword evidence="8" id="KW-1185">Reference proteome</keyword>
<feature type="transmembrane region" description="Helical" evidence="4">
    <location>
        <begin position="199"/>
        <end position="222"/>
    </location>
</feature>
<organism evidence="7 8">
    <name type="scientific">Treponema brennaborense (strain DSM 12168 / CIP 105900 / DD5/3)</name>
    <dbReference type="NCBI Taxonomy" id="906968"/>
    <lineage>
        <taxon>Bacteria</taxon>
        <taxon>Pseudomonadati</taxon>
        <taxon>Spirochaetota</taxon>
        <taxon>Spirochaetia</taxon>
        <taxon>Spirochaetales</taxon>
        <taxon>Treponemataceae</taxon>
        <taxon>Treponema</taxon>
    </lineage>
</organism>
<dbReference type="GO" id="GO:0007165">
    <property type="term" value="P:signal transduction"/>
    <property type="evidence" value="ECO:0007669"/>
    <property type="project" value="UniProtKB-KW"/>
</dbReference>
<dbReference type="InterPro" id="IPR004089">
    <property type="entry name" value="MCPsignal_dom"/>
</dbReference>
<evidence type="ECO:0000259" key="5">
    <source>
        <dbReference type="PROSITE" id="PS50111"/>
    </source>
</evidence>
<dbReference type="SUPFAM" id="SSF58104">
    <property type="entry name" value="Methyl-accepting chemotaxis protein (MCP) signaling domain"/>
    <property type="match status" value="1"/>
</dbReference>
<gene>
    <name evidence="7" type="ordered locus">Trebr_0268</name>
</gene>
<dbReference type="EMBL" id="CP002696">
    <property type="protein sequence ID" value="AEE15717.1"/>
    <property type="molecule type" value="Genomic_DNA"/>
</dbReference>
<dbReference type="GO" id="GO:0016020">
    <property type="term" value="C:membrane"/>
    <property type="evidence" value="ECO:0007669"/>
    <property type="project" value="InterPro"/>
</dbReference>
<evidence type="ECO:0000259" key="6">
    <source>
        <dbReference type="PROSITE" id="PS50885"/>
    </source>
</evidence>
<dbReference type="PANTHER" id="PTHR32089">
    <property type="entry name" value="METHYL-ACCEPTING CHEMOTAXIS PROTEIN MCPB"/>
    <property type="match status" value="1"/>
</dbReference>
<dbReference type="Proteomes" id="UP000006546">
    <property type="component" value="Chromosome"/>
</dbReference>
<dbReference type="Pfam" id="PF00015">
    <property type="entry name" value="MCPsignal"/>
    <property type="match status" value="1"/>
</dbReference>
<dbReference type="PROSITE" id="PS50885">
    <property type="entry name" value="HAMP"/>
    <property type="match status" value="1"/>
</dbReference>
<keyword evidence="4" id="KW-0472">Membrane</keyword>
<dbReference type="SMART" id="SM00304">
    <property type="entry name" value="HAMP"/>
    <property type="match status" value="1"/>
</dbReference>
<proteinExistence type="inferred from homology"/>
<dbReference type="AlphaFoldDB" id="F4LMF5"/>
<dbReference type="HOGENOM" id="CLU_000445_107_18_12"/>
<dbReference type="Gene3D" id="1.10.287.950">
    <property type="entry name" value="Methyl-accepting chemotaxis protein"/>
    <property type="match status" value="1"/>
</dbReference>
<evidence type="ECO:0000256" key="2">
    <source>
        <dbReference type="ARBA" id="ARBA00029447"/>
    </source>
</evidence>
<evidence type="ECO:0000256" key="4">
    <source>
        <dbReference type="SAM" id="Phobius"/>
    </source>
</evidence>
<dbReference type="InterPro" id="IPR003660">
    <property type="entry name" value="HAMP_dom"/>
</dbReference>
<sequence length="607" mass="65457">MKFYSTYKFRFIFLITLFITLVCAAITIVAVRDIRSTAVKVFAERGVAVIEKAEPYIDPVRFAELCRTLDADDSYYLETWRNLFDIKQSLGCEYLYTMVPKSGTVFTYIVDGSSTFDDEDNFSPLGTDEDISSYGSYPFDALKRQEMVVGNLQYQADWGWTISVYAPIIDAAGTSIGFLACDFDVENLVSVINGSTIKMILVFAVSLVVGITALWFFVVFFFKRLFRVVQAMRDIAGGASDLTARIPCGNADELDALAAECNAVIEQMQRMIRTVSQSVGTLSENSGEISGHNQEMLSLLSEAGTAIDEIYGKAGTQCGLTEALSGEIGTVRTAVQTLEEKIAHQTEAAARSSLAVEQITSNIHTADMNISRIADEYGAIVDETAKSRQKQNKMTEQISLIAQQAKNLSTANSVVTKIAAQTNLLAMNAAIEAAHAGDSGRGFSVVADEIRALAETSAKQTKAIRTLIGGIEKTVEELVDASGNSESSFGALGNRIGELAVPLQEIRVGMNGQNRGAEDIIAMMRVLSNSAEAIADASKKMSDETLLVSEKITELRKSADDILSSGSGTAELLNQVNTFAANAAVCSDGNVTLAGNVRSLVASYKVE</sequence>
<dbReference type="RefSeq" id="WP_013757436.1">
    <property type="nucleotide sequence ID" value="NC_015500.1"/>
</dbReference>
<evidence type="ECO:0000313" key="7">
    <source>
        <dbReference type="EMBL" id="AEE15717.1"/>
    </source>
</evidence>
<reference evidence="8" key="1">
    <citation type="submission" date="2011-04" db="EMBL/GenBank/DDBJ databases">
        <title>The complete genome of Treponema brennaborense DSM 12168.</title>
        <authorList>
            <person name="Lucas S."/>
            <person name="Han J."/>
            <person name="Lapidus A."/>
            <person name="Bruce D."/>
            <person name="Goodwin L."/>
            <person name="Pitluck S."/>
            <person name="Peters L."/>
            <person name="Kyrpides N."/>
            <person name="Mavromatis K."/>
            <person name="Ivanova N."/>
            <person name="Mikhailova N."/>
            <person name="Pagani I."/>
            <person name="Teshima H."/>
            <person name="Detter J.C."/>
            <person name="Tapia R."/>
            <person name="Han C."/>
            <person name="Land M."/>
            <person name="Hauser L."/>
            <person name="Markowitz V."/>
            <person name="Cheng J.-F."/>
            <person name="Hugenholtz P."/>
            <person name="Woyke T."/>
            <person name="Wu D."/>
            <person name="Gronow S."/>
            <person name="Wellnitz S."/>
            <person name="Brambilla E."/>
            <person name="Klenk H.-P."/>
            <person name="Eisen J.A."/>
        </authorList>
    </citation>
    <scope>NUCLEOTIDE SEQUENCE [LARGE SCALE GENOMIC DNA]</scope>
    <source>
        <strain evidence="8">DSM 12168 / CIP 105900 / DD5/3</strain>
    </source>
</reference>
<dbReference type="PANTHER" id="PTHR32089:SF112">
    <property type="entry name" value="LYSOZYME-LIKE PROTEIN-RELATED"/>
    <property type="match status" value="1"/>
</dbReference>
<protein>
    <submittedName>
        <fullName evidence="7">Methyl-accepting chemotaxis sensory transducer</fullName>
    </submittedName>
</protein>
<dbReference type="eggNOG" id="COG0840">
    <property type="taxonomic scope" value="Bacteria"/>
</dbReference>
<keyword evidence="4" id="KW-1133">Transmembrane helix</keyword>
<dbReference type="STRING" id="906968.Trebr_0268"/>
<dbReference type="SMART" id="SM00283">
    <property type="entry name" value="MA"/>
    <property type="match status" value="1"/>
</dbReference>
<accession>F4LMF5</accession>
<name>F4LMF5_TREBD</name>
<dbReference type="Pfam" id="PF00672">
    <property type="entry name" value="HAMP"/>
    <property type="match status" value="1"/>
</dbReference>
<dbReference type="KEGG" id="tbe:Trebr_0268"/>
<evidence type="ECO:0000256" key="1">
    <source>
        <dbReference type="ARBA" id="ARBA00023224"/>
    </source>
</evidence>